<dbReference type="Proteomes" id="UP001448207">
    <property type="component" value="Unassembled WGS sequence"/>
</dbReference>
<evidence type="ECO:0000256" key="1">
    <source>
        <dbReference type="SAM" id="MobiDB-lite"/>
    </source>
</evidence>
<dbReference type="EMBL" id="JBCLYO010000035">
    <property type="protein sequence ID" value="KAL0075567.1"/>
    <property type="molecule type" value="Genomic_DNA"/>
</dbReference>
<comment type="caution">
    <text evidence="2">The sequence shown here is derived from an EMBL/GenBank/DDBJ whole genome shotgun (WGS) entry which is preliminary data.</text>
</comment>
<evidence type="ECO:0000313" key="2">
    <source>
        <dbReference type="EMBL" id="KAL0075567.1"/>
    </source>
</evidence>
<evidence type="ECO:0000313" key="3">
    <source>
        <dbReference type="Proteomes" id="UP001448207"/>
    </source>
</evidence>
<keyword evidence="3" id="KW-1185">Reference proteome</keyword>
<organism evidence="2 3">
    <name type="scientific">Phycomyces blakesleeanus</name>
    <dbReference type="NCBI Taxonomy" id="4837"/>
    <lineage>
        <taxon>Eukaryota</taxon>
        <taxon>Fungi</taxon>
        <taxon>Fungi incertae sedis</taxon>
        <taxon>Mucoromycota</taxon>
        <taxon>Mucoromycotina</taxon>
        <taxon>Mucoromycetes</taxon>
        <taxon>Mucorales</taxon>
        <taxon>Phycomycetaceae</taxon>
        <taxon>Phycomyces</taxon>
    </lineage>
</organism>
<name>A0ABR3AK17_PHYBL</name>
<feature type="region of interest" description="Disordered" evidence="1">
    <location>
        <begin position="51"/>
        <end position="74"/>
    </location>
</feature>
<accession>A0ABR3AK17</accession>
<reference evidence="2 3" key="1">
    <citation type="submission" date="2024-04" db="EMBL/GenBank/DDBJ databases">
        <title>Symmetric and asymmetric DNA N6-adenine methylation regulates different biological responses in Mucorales.</title>
        <authorList>
            <consortium name="Lawrence Berkeley National Laboratory"/>
            <person name="Lax C."/>
            <person name="Mondo S.J."/>
            <person name="Osorio-Concepcion M."/>
            <person name="Muszewska A."/>
            <person name="Corrochano-Luque M."/>
            <person name="Gutierrez G."/>
            <person name="Riley R."/>
            <person name="Lipzen A."/>
            <person name="Guo J."/>
            <person name="Hundley H."/>
            <person name="Amirebrahimi M."/>
            <person name="Ng V."/>
            <person name="Lorenzo-Gutierrez D."/>
            <person name="Binder U."/>
            <person name="Yang J."/>
            <person name="Song Y."/>
            <person name="Canovas D."/>
            <person name="Navarro E."/>
            <person name="Freitag M."/>
            <person name="Gabaldon T."/>
            <person name="Grigoriev I.V."/>
            <person name="Corrochano L.M."/>
            <person name="Nicolas F.E."/>
            <person name="Garre V."/>
        </authorList>
    </citation>
    <scope>NUCLEOTIDE SEQUENCE [LARGE SCALE GENOMIC DNA]</scope>
    <source>
        <strain evidence="2 3">L51</strain>
    </source>
</reference>
<proteinExistence type="predicted"/>
<evidence type="ECO:0008006" key="4">
    <source>
        <dbReference type="Google" id="ProtNLM"/>
    </source>
</evidence>
<sequence>MLPNMDTLFTFCDYNTAKYRFNLYQGKQRAPDMMVNILLSGSARYNRRRHFRKKNRKQERQNKSKKGKNRQYKLKPLRYPEDKSKVPFVVFGNGMFGKDRVKLKGLRCSVAGDLLVLPIDEHPASKICKICKSRTLIDHPNVKGQSILVCKTCNTLWQLILLSRLHFLFV</sequence>
<protein>
    <recommendedName>
        <fullName evidence="4">GATA-type zinc finger transcription factor</fullName>
    </recommendedName>
</protein>
<gene>
    <name evidence="2" type="ORF">J3Q64DRAFT_1666990</name>
</gene>